<comment type="similarity">
    <text evidence="2">Belongs to the thioredoxin family. DsbA subfamily.</text>
</comment>
<feature type="domain" description="Thioredoxin" evidence="3">
    <location>
        <begin position="38"/>
        <end position="226"/>
    </location>
</feature>
<reference evidence="4" key="1">
    <citation type="journal article" date="2014" name="Int. J. Syst. Evol. Microbiol.">
        <title>Complete genome sequence of Corynebacterium casei LMG S-19264T (=DSM 44701T), isolated from a smear-ripened cheese.</title>
        <authorList>
            <consortium name="US DOE Joint Genome Institute (JGI-PGF)"/>
            <person name="Walter F."/>
            <person name="Albersmeier A."/>
            <person name="Kalinowski J."/>
            <person name="Ruckert C."/>
        </authorList>
    </citation>
    <scope>NUCLEOTIDE SEQUENCE</scope>
    <source>
        <strain evidence="4">CCM 7897</strain>
    </source>
</reference>
<reference evidence="4" key="2">
    <citation type="submission" date="2020-09" db="EMBL/GenBank/DDBJ databases">
        <authorList>
            <person name="Sun Q."/>
            <person name="Sedlacek I."/>
        </authorList>
    </citation>
    <scope>NUCLEOTIDE SEQUENCE</scope>
    <source>
        <strain evidence="4">CCM 7897</strain>
    </source>
</reference>
<dbReference type="Proteomes" id="UP000606044">
    <property type="component" value="Unassembled WGS sequence"/>
</dbReference>
<dbReference type="RefSeq" id="WP_188584074.1">
    <property type="nucleotide sequence ID" value="NZ_BMCT01000012.1"/>
</dbReference>
<keyword evidence="5" id="KW-1185">Reference proteome</keyword>
<dbReference type="InterPro" id="IPR013766">
    <property type="entry name" value="Thioredoxin_domain"/>
</dbReference>
<dbReference type="PANTHER" id="PTHR13887">
    <property type="entry name" value="GLUTATHIONE S-TRANSFERASE KAPPA"/>
    <property type="match status" value="1"/>
</dbReference>
<dbReference type="PROSITE" id="PS51352">
    <property type="entry name" value="THIOREDOXIN_2"/>
    <property type="match status" value="1"/>
</dbReference>
<evidence type="ECO:0000313" key="5">
    <source>
        <dbReference type="Proteomes" id="UP000606044"/>
    </source>
</evidence>
<dbReference type="PROSITE" id="PS51318">
    <property type="entry name" value="TAT"/>
    <property type="match status" value="1"/>
</dbReference>
<dbReference type="SUPFAM" id="SSF52833">
    <property type="entry name" value="Thioredoxin-like"/>
    <property type="match status" value="1"/>
</dbReference>
<dbReference type="PANTHER" id="PTHR13887:SF56">
    <property type="entry name" value="THIOREDOXIN-LIKE REDUCTASE RV2466C"/>
    <property type="match status" value="1"/>
</dbReference>
<evidence type="ECO:0000256" key="1">
    <source>
        <dbReference type="ARBA" id="ARBA00003565"/>
    </source>
</evidence>
<dbReference type="AlphaFoldDB" id="A0A917CGH2"/>
<accession>A0A917CGH2</accession>
<dbReference type="EMBL" id="BMCT01000012">
    <property type="protein sequence ID" value="GGF88057.1"/>
    <property type="molecule type" value="Genomic_DNA"/>
</dbReference>
<dbReference type="Pfam" id="PF13462">
    <property type="entry name" value="Thioredoxin_4"/>
    <property type="match status" value="1"/>
</dbReference>
<name>A0A917CGH2_9HYPH</name>
<dbReference type="InterPro" id="IPR012336">
    <property type="entry name" value="Thioredoxin-like_fold"/>
</dbReference>
<evidence type="ECO:0000259" key="3">
    <source>
        <dbReference type="PROSITE" id="PS51352"/>
    </source>
</evidence>
<protein>
    <recommendedName>
        <fullName evidence="3">Thioredoxin domain-containing protein</fullName>
    </recommendedName>
</protein>
<dbReference type="InterPro" id="IPR006311">
    <property type="entry name" value="TAT_signal"/>
</dbReference>
<comment type="caution">
    <text evidence="4">The sequence shown here is derived from an EMBL/GenBank/DDBJ whole genome shotgun (WGS) entry which is preliminary data.</text>
</comment>
<organism evidence="4 5">
    <name type="scientific">Azorhizobium oxalatiphilum</name>
    <dbReference type="NCBI Taxonomy" id="980631"/>
    <lineage>
        <taxon>Bacteria</taxon>
        <taxon>Pseudomonadati</taxon>
        <taxon>Pseudomonadota</taxon>
        <taxon>Alphaproteobacteria</taxon>
        <taxon>Hyphomicrobiales</taxon>
        <taxon>Xanthobacteraceae</taxon>
        <taxon>Azorhizobium</taxon>
    </lineage>
</organism>
<comment type="function">
    <text evidence="1">May be required for disulfide bond formation in some proteins.</text>
</comment>
<dbReference type="InterPro" id="IPR036249">
    <property type="entry name" value="Thioredoxin-like_sf"/>
</dbReference>
<dbReference type="Gene3D" id="3.40.30.10">
    <property type="entry name" value="Glutaredoxin"/>
    <property type="match status" value="1"/>
</dbReference>
<gene>
    <name evidence="4" type="ORF">GCM10007301_55000</name>
</gene>
<proteinExistence type="inferred from homology"/>
<sequence>MLVHRRRFLEGIGLLALAAGVGMPLARLVGFSPDFVSSAAAQTADAAKLTAPAASPLPVKSLGDPKAPVTIIEYASMTCSHCAHFATTTFPTLKTKYIDTGKVYYVLREFPFDPVSTAAFMLARCVPDDKYFPMVDTLFETQSAWAFSQNPAAGLLTVAKQAGLSEADFEKCLSDRALAEKVQASAQYGNKELGVDSTPTFFINGKKVPGAITVADLDKELEPLLKGK</sequence>
<evidence type="ECO:0000313" key="4">
    <source>
        <dbReference type="EMBL" id="GGF88057.1"/>
    </source>
</evidence>
<evidence type="ECO:0000256" key="2">
    <source>
        <dbReference type="ARBA" id="ARBA00005791"/>
    </source>
</evidence>